<name>A0A2R4M9H9_9HYPH</name>
<evidence type="ECO:0000313" key="2">
    <source>
        <dbReference type="Proteomes" id="UP000258927"/>
    </source>
</evidence>
<protein>
    <recommendedName>
        <fullName evidence="3">HNH nuclease domain-containing protein</fullName>
    </recommendedName>
</protein>
<gene>
    <name evidence="1" type="ORF">MXMO3_00026</name>
</gene>
<organism evidence="1 2">
    <name type="scientific">Maritalea myrionectae</name>
    <dbReference type="NCBI Taxonomy" id="454601"/>
    <lineage>
        <taxon>Bacteria</taxon>
        <taxon>Pseudomonadati</taxon>
        <taxon>Pseudomonadota</taxon>
        <taxon>Alphaproteobacteria</taxon>
        <taxon>Hyphomicrobiales</taxon>
        <taxon>Devosiaceae</taxon>
        <taxon>Maritalea</taxon>
    </lineage>
</organism>
<dbReference type="KEGG" id="mmyr:MXMO3_00026"/>
<accession>A0A2R4M9H9</accession>
<evidence type="ECO:0000313" key="1">
    <source>
        <dbReference type="EMBL" id="AVX02574.1"/>
    </source>
</evidence>
<proteinExistence type="predicted"/>
<keyword evidence="2" id="KW-1185">Reference proteome</keyword>
<dbReference type="RefSeq" id="WP_205468049.1">
    <property type="nucleotide sequence ID" value="NZ_CP021330.1"/>
</dbReference>
<sequence>MMASSSFETDTLTITREEAALRGLSRFYTGKKCKAGHAAERYVSNRQCVECNAEKARQREARKCATDVRYRIYRNVQRRSGQALKGVYGPVQAIGCDAVQLTQHIANKRTKGMTWEKYGQWEIDHTIPLSAANSNEELIELCHYTNLQPMWKRENQVKGGA</sequence>
<dbReference type="Proteomes" id="UP000258927">
    <property type="component" value="Chromosome"/>
</dbReference>
<evidence type="ECO:0008006" key="3">
    <source>
        <dbReference type="Google" id="ProtNLM"/>
    </source>
</evidence>
<dbReference type="EMBL" id="CP021330">
    <property type="protein sequence ID" value="AVX02574.1"/>
    <property type="molecule type" value="Genomic_DNA"/>
</dbReference>
<dbReference type="AlphaFoldDB" id="A0A2R4M9H9"/>
<reference evidence="1 2" key="1">
    <citation type="submission" date="2017-05" db="EMBL/GenBank/DDBJ databases">
        <title>Genome Analysis of Maritalea myrionectae HL2708#5.</title>
        <authorList>
            <consortium name="Cotde Inc.-PKNU"/>
            <person name="Jang D."/>
            <person name="Oh H.-M."/>
        </authorList>
    </citation>
    <scope>NUCLEOTIDE SEQUENCE [LARGE SCALE GENOMIC DNA]</scope>
    <source>
        <strain evidence="1 2">HL2708#5</strain>
    </source>
</reference>